<evidence type="ECO:0000259" key="1">
    <source>
        <dbReference type="Pfam" id="PF07045"/>
    </source>
</evidence>
<dbReference type="Pfam" id="PF07045">
    <property type="entry name" value="DUF1330"/>
    <property type="match status" value="1"/>
</dbReference>
<evidence type="ECO:0000313" key="3">
    <source>
        <dbReference type="Proteomes" id="UP001597135"/>
    </source>
</evidence>
<gene>
    <name evidence="2" type="ORF">ACFQ4E_19415</name>
</gene>
<proteinExistence type="predicted"/>
<dbReference type="Proteomes" id="UP001597135">
    <property type="component" value="Unassembled WGS sequence"/>
</dbReference>
<comment type="caution">
    <text evidence="2">The sequence shown here is derived from an EMBL/GenBank/DDBJ whole genome shotgun (WGS) entry which is preliminary data.</text>
</comment>
<dbReference type="RefSeq" id="WP_386806188.1">
    <property type="nucleotide sequence ID" value="NZ_JBHTMU010000058.1"/>
</dbReference>
<dbReference type="EMBL" id="JBHTMU010000058">
    <property type="protein sequence ID" value="MFD1344609.1"/>
    <property type="molecule type" value="Genomic_DNA"/>
</dbReference>
<accession>A0ABW3ZNJ7</accession>
<name>A0ABW3ZNJ7_9RHOB</name>
<reference evidence="3" key="1">
    <citation type="journal article" date="2019" name="Int. J. Syst. Evol. Microbiol.">
        <title>The Global Catalogue of Microorganisms (GCM) 10K type strain sequencing project: providing services to taxonomists for standard genome sequencing and annotation.</title>
        <authorList>
            <consortium name="The Broad Institute Genomics Platform"/>
            <consortium name="The Broad Institute Genome Sequencing Center for Infectious Disease"/>
            <person name="Wu L."/>
            <person name="Ma J."/>
        </authorList>
    </citation>
    <scope>NUCLEOTIDE SEQUENCE [LARGE SCALE GENOMIC DNA]</scope>
    <source>
        <strain evidence="3">CCUG 62953</strain>
    </source>
</reference>
<dbReference type="PANTHER" id="PTHR41521:SF4">
    <property type="entry name" value="BLR0684 PROTEIN"/>
    <property type="match status" value="1"/>
</dbReference>
<dbReference type="InterPro" id="IPR011008">
    <property type="entry name" value="Dimeric_a/b-barrel"/>
</dbReference>
<organism evidence="2 3">
    <name type="scientific">Litorisediminicola beolgyonensis</name>
    <dbReference type="NCBI Taxonomy" id="1173614"/>
    <lineage>
        <taxon>Bacteria</taxon>
        <taxon>Pseudomonadati</taxon>
        <taxon>Pseudomonadota</taxon>
        <taxon>Alphaproteobacteria</taxon>
        <taxon>Rhodobacterales</taxon>
        <taxon>Paracoccaceae</taxon>
        <taxon>Litorisediminicola</taxon>
    </lineage>
</organism>
<evidence type="ECO:0000313" key="2">
    <source>
        <dbReference type="EMBL" id="MFD1344609.1"/>
    </source>
</evidence>
<dbReference type="Gene3D" id="3.30.70.100">
    <property type="match status" value="1"/>
</dbReference>
<dbReference type="InterPro" id="IPR010753">
    <property type="entry name" value="DUF1330"/>
</dbReference>
<sequence length="94" mass="10164">MACYVIASVEVTDPEDYVNYASHTEASVAPFGGEFLVKGGAQSVVEGSAPDRHAVIRFPDRASAEAWYGSDDYQRLLHIALSASRRTLVFVDGV</sequence>
<feature type="domain" description="DUF1330" evidence="1">
    <location>
        <begin position="3"/>
        <end position="94"/>
    </location>
</feature>
<dbReference type="SUPFAM" id="SSF54909">
    <property type="entry name" value="Dimeric alpha+beta barrel"/>
    <property type="match status" value="1"/>
</dbReference>
<dbReference type="PANTHER" id="PTHR41521">
    <property type="match status" value="1"/>
</dbReference>
<keyword evidence="3" id="KW-1185">Reference proteome</keyword>
<protein>
    <submittedName>
        <fullName evidence="2">DUF1330 domain-containing protein</fullName>
    </submittedName>
</protein>